<sequence>MSGLTLFAMLWIAVPFIGGAMMVQTRWMGLFWPGAGVMIAGVAAWVVGYLAFDAVNREADLCADRAHPAYVGPDHPDCIAARARVDRWLP</sequence>
<keyword evidence="1" id="KW-0472">Membrane</keyword>
<feature type="transmembrane region" description="Helical" evidence="1">
    <location>
        <begin position="6"/>
        <end position="23"/>
    </location>
</feature>
<accession>A0ABY8LFC2</accession>
<feature type="transmembrane region" description="Helical" evidence="1">
    <location>
        <begin position="30"/>
        <end position="52"/>
    </location>
</feature>
<evidence type="ECO:0000313" key="3">
    <source>
        <dbReference type="Proteomes" id="UP001243420"/>
    </source>
</evidence>
<dbReference type="RefSeq" id="WP_279967029.1">
    <property type="nucleotide sequence ID" value="NZ_CP122537.1"/>
</dbReference>
<dbReference type="EMBL" id="CP122537">
    <property type="protein sequence ID" value="WGH80004.1"/>
    <property type="molecule type" value="Genomic_DNA"/>
</dbReference>
<gene>
    <name evidence="2" type="ORF">P8627_07020</name>
</gene>
<protein>
    <submittedName>
        <fullName evidence="2">Uncharacterized protein</fullName>
    </submittedName>
</protein>
<keyword evidence="1" id="KW-1133">Transmembrane helix</keyword>
<dbReference type="Proteomes" id="UP001243420">
    <property type="component" value="Chromosome"/>
</dbReference>
<name>A0ABY8LFC2_9RHOB</name>
<evidence type="ECO:0000256" key="1">
    <source>
        <dbReference type="SAM" id="Phobius"/>
    </source>
</evidence>
<evidence type="ECO:0000313" key="2">
    <source>
        <dbReference type="EMBL" id="WGH80004.1"/>
    </source>
</evidence>
<organism evidence="2 3">
    <name type="scientific">Jannaschia ovalis</name>
    <dbReference type="NCBI Taxonomy" id="3038773"/>
    <lineage>
        <taxon>Bacteria</taxon>
        <taxon>Pseudomonadati</taxon>
        <taxon>Pseudomonadota</taxon>
        <taxon>Alphaproteobacteria</taxon>
        <taxon>Rhodobacterales</taxon>
        <taxon>Roseobacteraceae</taxon>
        <taxon>Jannaschia</taxon>
    </lineage>
</organism>
<proteinExistence type="predicted"/>
<reference evidence="2 3" key="1">
    <citation type="submission" date="2023-04" db="EMBL/GenBank/DDBJ databases">
        <title>Jannaschia ovalis sp. nov., a marine bacterium isolated from sea tidal flat.</title>
        <authorList>
            <person name="Kwon D.Y."/>
            <person name="Kim J.-J."/>
        </authorList>
    </citation>
    <scope>NUCLEOTIDE SEQUENCE [LARGE SCALE GENOMIC DNA]</scope>
    <source>
        <strain evidence="2 3">GRR-S6-38</strain>
    </source>
</reference>
<keyword evidence="3" id="KW-1185">Reference proteome</keyword>
<keyword evidence="1" id="KW-0812">Transmembrane</keyword>